<dbReference type="CDD" id="cd23763">
    <property type="entry name" value="ASKHA_ATPase_ROK"/>
    <property type="match status" value="1"/>
</dbReference>
<sequence>MQETEVHTSSNEDVYIGIDIGKTKLAAGLITGYGEIILKNENPTDLEGGGEAIVRQCKNLIKEILSSSRIKPKGIGIGSSGVVNHERGIIVSSGSIPGWQDIRIKDRFEE</sequence>
<dbReference type="InterPro" id="IPR043129">
    <property type="entry name" value="ATPase_NBD"/>
</dbReference>
<dbReference type="AlphaFoldDB" id="X1JE77"/>
<reference evidence="1" key="1">
    <citation type="journal article" date="2014" name="Front. Microbiol.">
        <title>High frequency of phylogenetically diverse reductive dehalogenase-homologous genes in deep subseafloor sedimentary metagenomes.</title>
        <authorList>
            <person name="Kawai M."/>
            <person name="Futagami T."/>
            <person name="Toyoda A."/>
            <person name="Takaki Y."/>
            <person name="Nishi S."/>
            <person name="Hori S."/>
            <person name="Arai W."/>
            <person name="Tsubouchi T."/>
            <person name="Morono Y."/>
            <person name="Uchiyama I."/>
            <person name="Ito T."/>
            <person name="Fujiyama A."/>
            <person name="Inagaki F."/>
            <person name="Takami H."/>
        </authorList>
    </citation>
    <scope>NUCLEOTIDE SEQUENCE</scope>
    <source>
        <strain evidence="1">Expedition CK06-06</strain>
    </source>
</reference>
<organism evidence="1">
    <name type="scientific">marine sediment metagenome</name>
    <dbReference type="NCBI Taxonomy" id="412755"/>
    <lineage>
        <taxon>unclassified sequences</taxon>
        <taxon>metagenomes</taxon>
        <taxon>ecological metagenomes</taxon>
    </lineage>
</organism>
<evidence type="ECO:0000313" key="1">
    <source>
        <dbReference type="EMBL" id="GAH79830.1"/>
    </source>
</evidence>
<feature type="non-terminal residue" evidence="1">
    <location>
        <position position="110"/>
    </location>
</feature>
<dbReference type="SUPFAM" id="SSF53067">
    <property type="entry name" value="Actin-like ATPase domain"/>
    <property type="match status" value="1"/>
</dbReference>
<dbReference type="InterPro" id="IPR000600">
    <property type="entry name" value="ROK"/>
</dbReference>
<dbReference type="Gene3D" id="3.30.420.40">
    <property type="match status" value="1"/>
</dbReference>
<dbReference type="Pfam" id="PF00480">
    <property type="entry name" value="ROK"/>
    <property type="match status" value="1"/>
</dbReference>
<evidence type="ECO:0008006" key="2">
    <source>
        <dbReference type="Google" id="ProtNLM"/>
    </source>
</evidence>
<protein>
    <recommendedName>
        <fullName evidence="2">ROK family protein</fullName>
    </recommendedName>
</protein>
<dbReference type="PANTHER" id="PTHR18964">
    <property type="entry name" value="ROK (REPRESSOR, ORF, KINASE) FAMILY"/>
    <property type="match status" value="1"/>
</dbReference>
<name>X1JE77_9ZZZZ</name>
<proteinExistence type="predicted"/>
<dbReference type="PANTHER" id="PTHR18964:SF149">
    <property type="entry name" value="BIFUNCTIONAL UDP-N-ACETYLGLUCOSAMINE 2-EPIMERASE_N-ACETYLMANNOSAMINE KINASE"/>
    <property type="match status" value="1"/>
</dbReference>
<dbReference type="EMBL" id="BARU01040642">
    <property type="protein sequence ID" value="GAH79830.1"/>
    <property type="molecule type" value="Genomic_DNA"/>
</dbReference>
<gene>
    <name evidence="1" type="ORF">S03H2_62802</name>
</gene>
<comment type="caution">
    <text evidence="1">The sequence shown here is derived from an EMBL/GenBank/DDBJ whole genome shotgun (WGS) entry which is preliminary data.</text>
</comment>
<accession>X1JE77</accession>